<reference evidence="3 4" key="1">
    <citation type="submission" date="2024-09" db="EMBL/GenBank/DDBJ databases">
        <authorList>
            <person name="Zhang Z.-H."/>
        </authorList>
    </citation>
    <scope>NUCLEOTIDE SEQUENCE [LARGE SCALE GENOMIC DNA]</scope>
    <source>
        <strain evidence="3 4">HHTR114</strain>
    </source>
</reference>
<dbReference type="InterPro" id="IPR000352">
    <property type="entry name" value="Pep_chain_release_fac_I"/>
</dbReference>
<organism evidence="3 4">
    <name type="scientific">Hyphococcus aureus</name>
    <dbReference type="NCBI Taxonomy" id="2666033"/>
    <lineage>
        <taxon>Bacteria</taxon>
        <taxon>Pseudomonadati</taxon>
        <taxon>Pseudomonadota</taxon>
        <taxon>Alphaproteobacteria</taxon>
        <taxon>Parvularculales</taxon>
        <taxon>Parvularculaceae</taxon>
        <taxon>Hyphococcus</taxon>
    </lineage>
</organism>
<feature type="region of interest" description="Disordered" evidence="1">
    <location>
        <begin position="96"/>
        <end position="139"/>
    </location>
</feature>
<evidence type="ECO:0000259" key="2">
    <source>
        <dbReference type="PROSITE" id="PS00745"/>
    </source>
</evidence>
<protein>
    <submittedName>
        <fullName evidence="3">Alternative ribosome rescue aminoacyl-tRNA hydrolase ArfB</fullName>
        <ecNumber evidence="3">3.1.1.29</ecNumber>
    </submittedName>
</protein>
<dbReference type="GO" id="GO:0004045">
    <property type="term" value="F:peptidyl-tRNA hydrolase activity"/>
    <property type="evidence" value="ECO:0007669"/>
    <property type="project" value="UniProtKB-EC"/>
</dbReference>
<keyword evidence="4" id="KW-1185">Reference proteome</keyword>
<gene>
    <name evidence="3" type="primary">arfB</name>
    <name evidence="3" type="ORF">ACFMB1_05975</name>
</gene>
<dbReference type="Gene3D" id="3.30.160.20">
    <property type="match status" value="1"/>
</dbReference>
<dbReference type="SUPFAM" id="SSF110916">
    <property type="entry name" value="Peptidyl-tRNA hydrolase domain-like"/>
    <property type="match status" value="1"/>
</dbReference>
<dbReference type="PANTHER" id="PTHR47814:SF1">
    <property type="entry name" value="PEPTIDYL-TRNA HYDROLASE ARFB"/>
    <property type="match status" value="1"/>
</dbReference>
<dbReference type="Proteomes" id="UP001596116">
    <property type="component" value="Unassembled WGS sequence"/>
</dbReference>
<dbReference type="EMBL" id="JBHPON010000001">
    <property type="protein sequence ID" value="MFC6035083.1"/>
    <property type="molecule type" value="Genomic_DNA"/>
</dbReference>
<dbReference type="EC" id="3.1.1.29" evidence="3"/>
<evidence type="ECO:0000256" key="1">
    <source>
        <dbReference type="SAM" id="MobiDB-lite"/>
    </source>
</evidence>
<feature type="domain" description="Prokaryotic-type class I peptide chain release factors" evidence="2">
    <location>
        <begin position="21"/>
        <end position="37"/>
    </location>
</feature>
<dbReference type="RefSeq" id="WP_379879588.1">
    <property type="nucleotide sequence ID" value="NZ_JBHPON010000001.1"/>
</dbReference>
<dbReference type="PROSITE" id="PS00745">
    <property type="entry name" value="RF_PROK_I"/>
    <property type="match status" value="1"/>
</dbReference>
<accession>A0ABW1KSQ0</accession>
<dbReference type="Pfam" id="PF00472">
    <property type="entry name" value="RF-1"/>
    <property type="match status" value="1"/>
</dbReference>
<sequence>MAISIGDITIPDWELVETFIRASGPGGQNVNKVASAVQLRFNVKNSPSLPDPVKARLKSIAGRRMTREGELVIEAKRFRSQEQNREDARDRLAALIERAATPPKKRVKTRVTPSQKRKRLDDKRRRAEIKAGRTRVTGD</sequence>
<keyword evidence="3" id="KW-0378">Hydrolase</keyword>
<proteinExistence type="predicted"/>
<evidence type="ECO:0000313" key="4">
    <source>
        <dbReference type="Proteomes" id="UP001596116"/>
    </source>
</evidence>
<dbReference type="NCBIfam" id="NF006718">
    <property type="entry name" value="PRK09256.1"/>
    <property type="match status" value="1"/>
</dbReference>
<evidence type="ECO:0000313" key="3">
    <source>
        <dbReference type="EMBL" id="MFC6035083.1"/>
    </source>
</evidence>
<dbReference type="PANTHER" id="PTHR47814">
    <property type="entry name" value="PEPTIDYL-TRNA HYDROLASE ARFB"/>
    <property type="match status" value="1"/>
</dbReference>
<comment type="caution">
    <text evidence="3">The sequence shown here is derived from an EMBL/GenBank/DDBJ whole genome shotgun (WGS) entry which is preliminary data.</text>
</comment>
<name>A0ABW1KSQ0_9PROT</name>
<feature type="compositionally biased region" description="Basic and acidic residues" evidence="1">
    <location>
        <begin position="119"/>
        <end position="139"/>
    </location>
</feature>